<proteinExistence type="predicted"/>
<feature type="region of interest" description="Disordered" evidence="1">
    <location>
        <begin position="1"/>
        <end position="38"/>
    </location>
</feature>
<protein>
    <submittedName>
        <fullName evidence="2">Uncharacterized protein</fullName>
    </submittedName>
</protein>
<evidence type="ECO:0000313" key="2">
    <source>
        <dbReference type="EMBL" id="CAK9876590.1"/>
    </source>
</evidence>
<organism evidence="2 3">
    <name type="scientific">Sphagnum jensenii</name>
    <dbReference type="NCBI Taxonomy" id="128206"/>
    <lineage>
        <taxon>Eukaryota</taxon>
        <taxon>Viridiplantae</taxon>
        <taxon>Streptophyta</taxon>
        <taxon>Embryophyta</taxon>
        <taxon>Bryophyta</taxon>
        <taxon>Sphagnophytina</taxon>
        <taxon>Sphagnopsida</taxon>
        <taxon>Sphagnales</taxon>
        <taxon>Sphagnaceae</taxon>
        <taxon>Sphagnum</taxon>
    </lineage>
</organism>
<name>A0ABP1BLK3_9BRYO</name>
<keyword evidence="3" id="KW-1185">Reference proteome</keyword>
<evidence type="ECO:0000313" key="3">
    <source>
        <dbReference type="Proteomes" id="UP001497522"/>
    </source>
</evidence>
<evidence type="ECO:0000256" key="1">
    <source>
        <dbReference type="SAM" id="MobiDB-lite"/>
    </source>
</evidence>
<sequence length="70" mass="7535">MSSGGTDEAVPVLRQPASQPPESSHARTLLLDYGEGKGRKRERAVRFVAAAAAAVLLNWQPPRETMYPGS</sequence>
<reference evidence="2" key="1">
    <citation type="submission" date="2024-03" db="EMBL/GenBank/DDBJ databases">
        <authorList>
            <consortium name="ELIXIR-Norway"/>
            <consortium name="Elixir Norway"/>
        </authorList>
    </citation>
    <scope>NUCLEOTIDE SEQUENCE</scope>
</reference>
<dbReference type="EMBL" id="OZ023706">
    <property type="protein sequence ID" value="CAK9876590.1"/>
    <property type="molecule type" value="Genomic_DNA"/>
</dbReference>
<accession>A0ABP1BLK3</accession>
<dbReference type="Proteomes" id="UP001497522">
    <property type="component" value="Chromosome 5"/>
</dbReference>
<gene>
    <name evidence="2" type="ORF">CSSPJE1EN2_LOCUS18684</name>
</gene>